<name>A0A2U2MS41_9BIFI</name>
<gene>
    <name evidence="9" type="ORF">DF200_06295</name>
</gene>
<keyword evidence="5" id="KW-1278">Translocase</keyword>
<reference evidence="9 10" key="1">
    <citation type="journal article" date="2018" name="Int. J. Syst. Evol. Microbiol.">
        <title>Bifidobacterium catulorum sp. nov., a novel taxon from the faeces of the baby common marmoset (Callithrix jacchus).</title>
        <authorList>
            <person name="Modesto M."/>
            <person name="Michelini S."/>
            <person name="Oki K."/>
            <person name="Biavati B."/>
            <person name="Watanabe K."/>
            <person name="Mattarelli P."/>
        </authorList>
    </citation>
    <scope>NUCLEOTIDE SEQUENCE [LARGE SCALE GENOMIC DNA]</scope>
    <source>
        <strain evidence="9 10">MRM 8.19</strain>
    </source>
</reference>
<dbReference type="SUPFAM" id="SSF55021">
    <property type="entry name" value="ACT-like"/>
    <property type="match status" value="1"/>
</dbReference>
<protein>
    <submittedName>
        <fullName evidence="9">Methionine ABC transporter ATP-binding protein</fullName>
    </submittedName>
</protein>
<dbReference type="Gene3D" id="3.30.70.260">
    <property type="match status" value="1"/>
</dbReference>
<dbReference type="PROSITE" id="PS50893">
    <property type="entry name" value="ABC_TRANSPORTER_2"/>
    <property type="match status" value="1"/>
</dbReference>
<dbReference type="InterPro" id="IPR003593">
    <property type="entry name" value="AAA+_ATPase"/>
</dbReference>
<evidence type="ECO:0000256" key="2">
    <source>
        <dbReference type="ARBA" id="ARBA00022475"/>
    </source>
</evidence>
<keyword evidence="6" id="KW-0029">Amino-acid transport</keyword>
<proteinExistence type="predicted"/>
<keyword evidence="4 9" id="KW-0067">ATP-binding</keyword>
<evidence type="ECO:0000256" key="3">
    <source>
        <dbReference type="ARBA" id="ARBA00022741"/>
    </source>
</evidence>
<keyword evidence="7" id="KW-0472">Membrane</keyword>
<dbReference type="Gene3D" id="3.40.50.300">
    <property type="entry name" value="P-loop containing nucleotide triphosphate hydrolases"/>
    <property type="match status" value="1"/>
</dbReference>
<feature type="domain" description="ABC transporter" evidence="8">
    <location>
        <begin position="24"/>
        <end position="266"/>
    </location>
</feature>
<dbReference type="InterPro" id="IPR050086">
    <property type="entry name" value="MetN_ABC_transporter-like"/>
</dbReference>
<keyword evidence="3" id="KW-0547">Nucleotide-binding</keyword>
<evidence type="ECO:0000259" key="8">
    <source>
        <dbReference type="PROSITE" id="PS50893"/>
    </source>
</evidence>
<dbReference type="InterPro" id="IPR045865">
    <property type="entry name" value="ACT-like_dom_sf"/>
</dbReference>
<dbReference type="PROSITE" id="PS00211">
    <property type="entry name" value="ABC_TRANSPORTER_1"/>
    <property type="match status" value="1"/>
</dbReference>
<dbReference type="SUPFAM" id="SSF52540">
    <property type="entry name" value="P-loop containing nucleoside triphosphate hydrolases"/>
    <property type="match status" value="1"/>
</dbReference>
<evidence type="ECO:0000256" key="7">
    <source>
        <dbReference type="ARBA" id="ARBA00023136"/>
    </source>
</evidence>
<dbReference type="Pfam" id="PF00005">
    <property type="entry name" value="ABC_tran"/>
    <property type="match status" value="1"/>
</dbReference>
<dbReference type="PANTHER" id="PTHR43166:SF30">
    <property type="entry name" value="METHIONINE IMPORT ATP-BINDING PROTEIN METN"/>
    <property type="match status" value="1"/>
</dbReference>
<keyword evidence="10" id="KW-1185">Reference proteome</keyword>
<dbReference type="InterPro" id="IPR017871">
    <property type="entry name" value="ABC_transporter-like_CS"/>
</dbReference>
<keyword evidence="2" id="KW-1003">Cell membrane</keyword>
<dbReference type="AlphaFoldDB" id="A0A2U2MS41"/>
<evidence type="ECO:0000313" key="9">
    <source>
        <dbReference type="EMBL" id="PWG59649.1"/>
    </source>
</evidence>
<dbReference type="InterPro" id="IPR018449">
    <property type="entry name" value="NIL_domain"/>
</dbReference>
<evidence type="ECO:0000256" key="6">
    <source>
        <dbReference type="ARBA" id="ARBA00022970"/>
    </source>
</evidence>
<dbReference type="GO" id="GO:0016887">
    <property type="term" value="F:ATP hydrolysis activity"/>
    <property type="evidence" value="ECO:0007669"/>
    <property type="project" value="InterPro"/>
</dbReference>
<dbReference type="PANTHER" id="PTHR43166">
    <property type="entry name" value="AMINO ACID IMPORT ATP-BINDING PROTEIN"/>
    <property type="match status" value="1"/>
</dbReference>
<evidence type="ECO:0000256" key="1">
    <source>
        <dbReference type="ARBA" id="ARBA00022448"/>
    </source>
</evidence>
<evidence type="ECO:0000313" key="10">
    <source>
        <dbReference type="Proteomes" id="UP000245753"/>
    </source>
</evidence>
<evidence type="ECO:0000256" key="5">
    <source>
        <dbReference type="ARBA" id="ARBA00022967"/>
    </source>
</evidence>
<dbReference type="InterPro" id="IPR003439">
    <property type="entry name" value="ABC_transporter-like_ATP-bd"/>
</dbReference>
<dbReference type="Pfam" id="PF09383">
    <property type="entry name" value="NIL"/>
    <property type="match status" value="1"/>
</dbReference>
<dbReference type="SMART" id="SM00382">
    <property type="entry name" value="AAA"/>
    <property type="match status" value="1"/>
</dbReference>
<dbReference type="OrthoDB" id="4283894at2"/>
<dbReference type="GO" id="GO:0005524">
    <property type="term" value="F:ATP binding"/>
    <property type="evidence" value="ECO:0007669"/>
    <property type="project" value="UniProtKB-KW"/>
</dbReference>
<keyword evidence="1" id="KW-0813">Transport</keyword>
<dbReference type="EMBL" id="QFFN01000015">
    <property type="protein sequence ID" value="PWG59649.1"/>
    <property type="molecule type" value="Genomic_DNA"/>
</dbReference>
<dbReference type="GO" id="GO:0006865">
    <property type="term" value="P:amino acid transport"/>
    <property type="evidence" value="ECO:0007669"/>
    <property type="project" value="UniProtKB-KW"/>
</dbReference>
<organism evidence="9 10">
    <name type="scientific">Bifidobacterium catulorum</name>
    <dbReference type="NCBI Taxonomy" id="1630173"/>
    <lineage>
        <taxon>Bacteria</taxon>
        <taxon>Bacillati</taxon>
        <taxon>Actinomycetota</taxon>
        <taxon>Actinomycetes</taxon>
        <taxon>Bifidobacteriales</taxon>
        <taxon>Bifidobacteriaceae</taxon>
        <taxon>Bifidobacterium</taxon>
    </lineage>
</organism>
<comment type="caution">
    <text evidence="9">The sequence shown here is derived from an EMBL/GenBank/DDBJ whole genome shotgun (WGS) entry which is preliminary data.</text>
</comment>
<sequence>MTDDIETTRADAPMGDEPRADAAITFRDVTKTVLTADGPKSLIKNVTLDFEEGGVYGVIGLGGAGKSTLLKLIDGTITPTSGIVDVLGENVAGLDDRGLARLRSRISRAGVFPDFDEERTILESVAVAAGEAENAERPDEAARAKALRLLREVSLRSQKDAHPSQLSGGELQRAAVARAFASAPRILLFDEVTAAQDHIEGREILRLIRQFAKESGATVVLATHEIATVKEICDHIVVLDRGFVVEEGPTYAVISDPQTDQTRVFLEAASSLGKVDALLAGHDPVVDLRPGQKLIALRYVHEDVSEPLVSLVTRKFGIDVNIMLADVQIVGKYPIGGIVGVFEGPERNIRDAVAFLRSKKVRVEILSEN</sequence>
<dbReference type="InterPro" id="IPR027417">
    <property type="entry name" value="P-loop_NTPase"/>
</dbReference>
<evidence type="ECO:0000256" key="4">
    <source>
        <dbReference type="ARBA" id="ARBA00022840"/>
    </source>
</evidence>
<dbReference type="SMART" id="SM00930">
    <property type="entry name" value="NIL"/>
    <property type="match status" value="1"/>
</dbReference>
<dbReference type="RefSeq" id="WP_109137437.1">
    <property type="nucleotide sequence ID" value="NZ_QFFN01000015.1"/>
</dbReference>
<dbReference type="Proteomes" id="UP000245753">
    <property type="component" value="Unassembled WGS sequence"/>
</dbReference>
<accession>A0A2U2MS41</accession>